<comment type="caution">
    <text evidence="1">The sequence shown here is derived from an EMBL/GenBank/DDBJ whole genome shotgun (WGS) entry which is preliminary data.</text>
</comment>
<protein>
    <submittedName>
        <fullName evidence="1">Uncharacterized protein</fullName>
    </submittedName>
</protein>
<proteinExistence type="predicted"/>
<organism evidence="1 2">
    <name type="scientific">Popillia japonica</name>
    <name type="common">Japanese beetle</name>
    <dbReference type="NCBI Taxonomy" id="7064"/>
    <lineage>
        <taxon>Eukaryota</taxon>
        <taxon>Metazoa</taxon>
        <taxon>Ecdysozoa</taxon>
        <taxon>Arthropoda</taxon>
        <taxon>Hexapoda</taxon>
        <taxon>Insecta</taxon>
        <taxon>Pterygota</taxon>
        <taxon>Neoptera</taxon>
        <taxon>Endopterygota</taxon>
        <taxon>Coleoptera</taxon>
        <taxon>Polyphaga</taxon>
        <taxon>Scarabaeiformia</taxon>
        <taxon>Scarabaeidae</taxon>
        <taxon>Rutelinae</taxon>
        <taxon>Popillia</taxon>
    </lineage>
</organism>
<keyword evidence="2" id="KW-1185">Reference proteome</keyword>
<sequence>MDVQLHPNGLRSDCLEPMYLQPLMAVQGFIALKSAPLYPLFTPVALKSVTNRPVLSPPLAYKLVETLLLLTVIKFDLIDYTEVMNFGR</sequence>
<reference evidence="1 2" key="1">
    <citation type="journal article" date="2024" name="BMC Genomics">
        <title>De novo assembly and annotation of Popillia japonica's genome with initial clues to its potential as an invasive pest.</title>
        <authorList>
            <person name="Cucini C."/>
            <person name="Boschi S."/>
            <person name="Funari R."/>
            <person name="Cardaioli E."/>
            <person name="Iannotti N."/>
            <person name="Marturano G."/>
            <person name="Paoli F."/>
            <person name="Bruttini M."/>
            <person name="Carapelli A."/>
            <person name="Frati F."/>
            <person name="Nardi F."/>
        </authorList>
    </citation>
    <scope>NUCLEOTIDE SEQUENCE [LARGE SCALE GENOMIC DNA]</scope>
    <source>
        <strain evidence="1">DMR45628</strain>
    </source>
</reference>
<dbReference type="EMBL" id="JASPKY010000338">
    <property type="protein sequence ID" value="KAK9707995.1"/>
    <property type="molecule type" value="Genomic_DNA"/>
</dbReference>
<dbReference type="Proteomes" id="UP001458880">
    <property type="component" value="Unassembled WGS sequence"/>
</dbReference>
<dbReference type="AlphaFoldDB" id="A0AAW1JVA0"/>
<accession>A0AAW1JVA0</accession>
<evidence type="ECO:0000313" key="1">
    <source>
        <dbReference type="EMBL" id="KAK9707995.1"/>
    </source>
</evidence>
<name>A0AAW1JVA0_POPJA</name>
<evidence type="ECO:0000313" key="2">
    <source>
        <dbReference type="Proteomes" id="UP001458880"/>
    </source>
</evidence>
<gene>
    <name evidence="1" type="ORF">QE152_g27509</name>
</gene>